<evidence type="ECO:0000259" key="9">
    <source>
        <dbReference type="Pfam" id="PF02836"/>
    </source>
</evidence>
<dbReference type="InterPro" id="IPR008979">
    <property type="entry name" value="Galactose-bd-like_sf"/>
</dbReference>
<keyword evidence="6" id="KW-0326">Glycosidase</keyword>
<feature type="domain" description="Beta-mannosidase-like galactose-binding" evidence="10">
    <location>
        <begin position="28"/>
        <end position="176"/>
    </location>
</feature>
<dbReference type="GO" id="GO:0004567">
    <property type="term" value="F:beta-mannosidase activity"/>
    <property type="evidence" value="ECO:0007669"/>
    <property type="project" value="UniProtKB-EC"/>
</dbReference>
<dbReference type="SUPFAM" id="SSF49303">
    <property type="entry name" value="beta-Galactosidase/glucuronidase domain"/>
    <property type="match status" value="1"/>
</dbReference>
<feature type="domain" description="Glycoside hydrolase family 2 immunoglobulin-like beta-sandwich" evidence="8">
    <location>
        <begin position="188"/>
        <end position="286"/>
    </location>
</feature>
<gene>
    <name evidence="11" type="ORF">H5P30_12180</name>
</gene>
<name>A0A7X1B0Z6_9BACT</name>
<dbReference type="Gene3D" id="2.60.120.260">
    <property type="entry name" value="Galactose-binding domain-like"/>
    <property type="match status" value="1"/>
</dbReference>
<dbReference type="Proteomes" id="UP000525652">
    <property type="component" value="Unassembled WGS sequence"/>
</dbReference>
<dbReference type="InterPro" id="IPR017853">
    <property type="entry name" value="GH"/>
</dbReference>
<reference evidence="11 12" key="1">
    <citation type="submission" date="2020-07" db="EMBL/GenBank/DDBJ databases">
        <authorList>
            <person name="Feng X."/>
        </authorList>
    </citation>
    <scope>NUCLEOTIDE SEQUENCE [LARGE SCALE GENOMIC DNA]</scope>
    <source>
        <strain evidence="11 12">JCM14086</strain>
    </source>
</reference>
<comment type="caution">
    <text evidence="11">The sequence shown here is derived from an EMBL/GenBank/DDBJ whole genome shotgun (WGS) entry which is preliminary data.</text>
</comment>
<evidence type="ECO:0000259" key="10">
    <source>
        <dbReference type="Pfam" id="PF22666"/>
    </source>
</evidence>
<evidence type="ECO:0000256" key="5">
    <source>
        <dbReference type="ARBA" id="ARBA00022801"/>
    </source>
</evidence>
<evidence type="ECO:0000256" key="6">
    <source>
        <dbReference type="ARBA" id="ARBA00023295"/>
    </source>
</evidence>
<dbReference type="Gene3D" id="3.20.20.80">
    <property type="entry name" value="Glycosidases"/>
    <property type="match status" value="1"/>
</dbReference>
<evidence type="ECO:0000313" key="12">
    <source>
        <dbReference type="Proteomes" id="UP000525652"/>
    </source>
</evidence>
<dbReference type="InterPro" id="IPR050887">
    <property type="entry name" value="Beta-mannosidase_GH2"/>
</dbReference>
<feature type="region of interest" description="Disordered" evidence="7">
    <location>
        <begin position="578"/>
        <end position="610"/>
    </location>
</feature>
<evidence type="ECO:0000256" key="4">
    <source>
        <dbReference type="ARBA" id="ARBA00022729"/>
    </source>
</evidence>
<dbReference type="PANTHER" id="PTHR43730:SF1">
    <property type="entry name" value="BETA-MANNOSIDASE"/>
    <property type="match status" value="1"/>
</dbReference>
<evidence type="ECO:0000256" key="2">
    <source>
        <dbReference type="ARBA" id="ARBA00007401"/>
    </source>
</evidence>
<feature type="domain" description="Glycoside hydrolase family 2 catalytic" evidence="9">
    <location>
        <begin position="304"/>
        <end position="421"/>
    </location>
</feature>
<evidence type="ECO:0000313" key="11">
    <source>
        <dbReference type="EMBL" id="MBC2602533.1"/>
    </source>
</evidence>
<dbReference type="RefSeq" id="WP_185693204.1">
    <property type="nucleotide sequence ID" value="NZ_JACHVA010000099.1"/>
</dbReference>
<keyword evidence="4" id="KW-0732">Signal</keyword>
<dbReference type="Gene3D" id="2.60.40.10">
    <property type="entry name" value="Immunoglobulins"/>
    <property type="match status" value="1"/>
</dbReference>
<comment type="catalytic activity">
    <reaction evidence="1">
        <text>Hydrolysis of terminal, non-reducing beta-D-mannose residues in beta-D-mannosides.</text>
        <dbReference type="EC" id="3.2.1.25"/>
    </reaction>
</comment>
<keyword evidence="12" id="KW-1185">Reference proteome</keyword>
<dbReference type="InterPro" id="IPR006103">
    <property type="entry name" value="Glyco_hydro_2_cat"/>
</dbReference>
<dbReference type="InterPro" id="IPR013783">
    <property type="entry name" value="Ig-like_fold"/>
</dbReference>
<dbReference type="Pfam" id="PF02836">
    <property type="entry name" value="Glyco_hydro_2_C"/>
    <property type="match status" value="1"/>
</dbReference>
<evidence type="ECO:0000256" key="1">
    <source>
        <dbReference type="ARBA" id="ARBA00000829"/>
    </source>
</evidence>
<evidence type="ECO:0000256" key="7">
    <source>
        <dbReference type="SAM" id="MobiDB-lite"/>
    </source>
</evidence>
<proteinExistence type="inferred from homology"/>
<dbReference type="EC" id="3.2.1.25" evidence="3"/>
<dbReference type="InterPro" id="IPR054593">
    <property type="entry name" value="Beta-mannosidase-like_N2"/>
</dbReference>
<dbReference type="Pfam" id="PF00703">
    <property type="entry name" value="Glyco_hydro_2"/>
    <property type="match status" value="1"/>
</dbReference>
<keyword evidence="5" id="KW-0378">Hydrolase</keyword>
<dbReference type="EMBL" id="JACHVA010000099">
    <property type="protein sequence ID" value="MBC2602533.1"/>
    <property type="molecule type" value="Genomic_DNA"/>
</dbReference>
<dbReference type="InterPro" id="IPR006102">
    <property type="entry name" value="Ig-like_GH2"/>
</dbReference>
<accession>A0A7X1B0Z6</accession>
<dbReference type="PANTHER" id="PTHR43730">
    <property type="entry name" value="BETA-MANNOSIDASE"/>
    <property type="match status" value="1"/>
</dbReference>
<organism evidence="11 12">
    <name type="scientific">Puniceicoccus vermicola</name>
    <dbReference type="NCBI Taxonomy" id="388746"/>
    <lineage>
        <taxon>Bacteria</taxon>
        <taxon>Pseudomonadati</taxon>
        <taxon>Verrucomicrobiota</taxon>
        <taxon>Opitutia</taxon>
        <taxon>Puniceicoccales</taxon>
        <taxon>Puniceicoccaceae</taxon>
        <taxon>Puniceicoccus</taxon>
    </lineage>
</organism>
<sequence>MPIHFKKTNQILNSGWLLRCEDADAPHNAHEWVDVDLPLHVQTSAHGLPLNQLYQGLDTEKVAWMADKTWVYRREIDVPHVNADREIVLCFKGIDYSFRIDVDGEERIRKDGMFSHTEVPLTPGLHTVEVRIFPPTFVVERMAGHNAGELPLNHGLKARFSKGWDWAPPLLTAGIWDDVELVERQRRHVRSAWVQTRLSNRNRADCMVYVHLSEPVAAATITVQLDGHKHRFSVVGDRDFVLPVTLTNPTLWWPNGLGRPDLVELAISVAVEGETLDEYAVLTGLREVRKEPAQGQRPNDTPHQLMINGRRVFLRGANWVPGDCCFAAMTRERYESQLTPYARSHFNIIRVWGGGLIEKASFYETCDRLGLMVMQEFPLACEKVPEREDFLRLVKQEMEDFVPRLNPHPSIVMWTGGNEHFHYWDALESGTPEMNAAKSDFSMRFWNDQEMIGGNDPYRNLVLLFIGGLFEKLDGTRPFQPTSGMEGEGEPHGIWNFNPRLGDQRMRDYDNLYDFWNDAKEHFYSEASVEGIASRESIAHVLDSVAPDLPDPDDPVWIHHKAFDACWPIPRSLYPDRDANPKAALDSSLPSPLQTNHHHANRTPSHQSTFHARGYQAVPPGCGDHVCL</sequence>
<dbReference type="Pfam" id="PF22666">
    <property type="entry name" value="Glyco_hydro_2_N2"/>
    <property type="match status" value="1"/>
</dbReference>
<dbReference type="SUPFAM" id="SSF51445">
    <property type="entry name" value="(Trans)glycosidases"/>
    <property type="match status" value="1"/>
</dbReference>
<dbReference type="GO" id="GO:0005975">
    <property type="term" value="P:carbohydrate metabolic process"/>
    <property type="evidence" value="ECO:0007669"/>
    <property type="project" value="InterPro"/>
</dbReference>
<dbReference type="InterPro" id="IPR036156">
    <property type="entry name" value="Beta-gal/glucu_dom_sf"/>
</dbReference>
<dbReference type="AlphaFoldDB" id="A0A7X1B0Z6"/>
<evidence type="ECO:0000256" key="3">
    <source>
        <dbReference type="ARBA" id="ARBA00012754"/>
    </source>
</evidence>
<dbReference type="SUPFAM" id="SSF49785">
    <property type="entry name" value="Galactose-binding domain-like"/>
    <property type="match status" value="1"/>
</dbReference>
<dbReference type="GO" id="GO:0006516">
    <property type="term" value="P:glycoprotein catabolic process"/>
    <property type="evidence" value="ECO:0007669"/>
    <property type="project" value="TreeGrafter"/>
</dbReference>
<protein>
    <recommendedName>
        <fullName evidence="3">beta-mannosidase</fullName>
        <ecNumber evidence="3">3.2.1.25</ecNumber>
    </recommendedName>
</protein>
<evidence type="ECO:0000259" key="8">
    <source>
        <dbReference type="Pfam" id="PF00703"/>
    </source>
</evidence>
<comment type="similarity">
    <text evidence="2">Belongs to the glycosyl hydrolase 2 family.</text>
</comment>